<organism evidence="10">
    <name type="scientific">Oikopleura dioica</name>
    <name type="common">Tunicate</name>
    <dbReference type="NCBI Taxonomy" id="34765"/>
    <lineage>
        <taxon>Eukaryota</taxon>
        <taxon>Metazoa</taxon>
        <taxon>Chordata</taxon>
        <taxon>Tunicata</taxon>
        <taxon>Appendicularia</taxon>
        <taxon>Copelata</taxon>
        <taxon>Oikopleuridae</taxon>
        <taxon>Oikopleura</taxon>
    </lineage>
</organism>
<evidence type="ECO:0000313" key="11">
    <source>
        <dbReference type="Proteomes" id="UP000001307"/>
    </source>
</evidence>
<dbReference type="Pfam" id="PF03151">
    <property type="entry name" value="TPT"/>
    <property type="match status" value="1"/>
</dbReference>
<feature type="transmembrane region" description="Helical" evidence="8">
    <location>
        <begin position="207"/>
        <end position="231"/>
    </location>
</feature>
<feature type="transmembrane region" description="Helical" evidence="8">
    <location>
        <begin position="111"/>
        <end position="133"/>
    </location>
</feature>
<reference evidence="10" key="1">
    <citation type="journal article" date="2010" name="Science">
        <title>Plasticity of animal genome architecture unmasked by rapid evolution of a pelagic tunicate.</title>
        <authorList>
            <person name="Denoeud F."/>
            <person name="Henriet S."/>
            <person name="Mungpakdee S."/>
            <person name="Aury J.M."/>
            <person name="Da Silva C."/>
            <person name="Brinkmann H."/>
            <person name="Mikhaleva J."/>
            <person name="Olsen L.C."/>
            <person name="Jubin C."/>
            <person name="Canestro C."/>
            <person name="Bouquet J.M."/>
            <person name="Danks G."/>
            <person name="Poulain J."/>
            <person name="Campsteijn C."/>
            <person name="Adamski M."/>
            <person name="Cross I."/>
            <person name="Yadetie F."/>
            <person name="Muffato M."/>
            <person name="Louis A."/>
            <person name="Butcher S."/>
            <person name="Tsagkogeorga G."/>
            <person name="Konrad A."/>
            <person name="Singh S."/>
            <person name="Jensen M.F."/>
            <person name="Cong E.H."/>
            <person name="Eikeseth-Otteraa H."/>
            <person name="Noel B."/>
            <person name="Anthouard V."/>
            <person name="Porcel B.M."/>
            <person name="Kachouri-Lafond R."/>
            <person name="Nishino A."/>
            <person name="Ugolini M."/>
            <person name="Chourrout P."/>
            <person name="Nishida H."/>
            <person name="Aasland R."/>
            <person name="Huzurbazar S."/>
            <person name="Westhof E."/>
            <person name="Delsuc F."/>
            <person name="Lehrach H."/>
            <person name="Reinhardt R."/>
            <person name="Weissenbach J."/>
            <person name="Roy S.W."/>
            <person name="Artiguenave F."/>
            <person name="Postlethwait J.H."/>
            <person name="Manak J.R."/>
            <person name="Thompson E.M."/>
            <person name="Jaillon O."/>
            <person name="Du Pasquier L."/>
            <person name="Boudinot P."/>
            <person name="Liberles D.A."/>
            <person name="Volff J.N."/>
            <person name="Philippe H."/>
            <person name="Lenhard B."/>
            <person name="Roest Crollius H."/>
            <person name="Wincker P."/>
            <person name="Chourrout D."/>
        </authorList>
    </citation>
    <scope>NUCLEOTIDE SEQUENCE [LARGE SCALE GENOMIC DNA]</scope>
</reference>
<evidence type="ECO:0000256" key="1">
    <source>
        <dbReference type="ARBA" id="ARBA00004141"/>
    </source>
</evidence>
<proteinExistence type="inferred from homology"/>
<evidence type="ECO:0000256" key="4">
    <source>
        <dbReference type="ARBA" id="ARBA00023136"/>
    </source>
</evidence>
<dbReference type="InterPro" id="IPR004853">
    <property type="entry name" value="Sugar_P_trans_dom"/>
</dbReference>
<feature type="transmembrane region" description="Helical" evidence="8">
    <location>
        <begin position="162"/>
        <end position="186"/>
    </location>
</feature>
<evidence type="ECO:0000313" key="10">
    <source>
        <dbReference type="EMBL" id="CBY19001.1"/>
    </source>
</evidence>
<dbReference type="EMBL" id="FN653030">
    <property type="protein sequence ID" value="CBY19001.1"/>
    <property type="molecule type" value="Genomic_DNA"/>
</dbReference>
<accession>E4X972</accession>
<keyword evidence="4 8" id="KW-0472">Membrane</keyword>
<dbReference type="Proteomes" id="UP000001307">
    <property type="component" value="Unassembled WGS sequence"/>
</dbReference>
<dbReference type="SUPFAM" id="SSF103481">
    <property type="entry name" value="Multidrug resistance efflux transporter EmrE"/>
    <property type="match status" value="1"/>
</dbReference>
<feature type="transmembrane region" description="Helical" evidence="8">
    <location>
        <begin position="87"/>
        <end position="105"/>
    </location>
</feature>
<dbReference type="PANTHER" id="PTHR11132">
    <property type="entry name" value="SOLUTE CARRIER FAMILY 35"/>
    <property type="match status" value="1"/>
</dbReference>
<evidence type="ECO:0000256" key="7">
    <source>
        <dbReference type="SAM" id="MobiDB-lite"/>
    </source>
</evidence>
<feature type="region of interest" description="Disordered" evidence="7">
    <location>
        <begin position="322"/>
        <end position="343"/>
    </location>
</feature>
<feature type="transmembrane region" description="Helical" evidence="8">
    <location>
        <begin position="292"/>
        <end position="311"/>
    </location>
</feature>
<keyword evidence="2 8" id="KW-0812">Transmembrane</keyword>
<evidence type="ECO:0000256" key="8">
    <source>
        <dbReference type="SAM" id="Phobius"/>
    </source>
</evidence>
<dbReference type="InterPro" id="IPR050186">
    <property type="entry name" value="TPT_transporter"/>
</dbReference>
<sequence length="343" mass="37644">METSLLQKYTKIAGAVGLYWAISISLVFVNKSLLKGDELKLDAPLFVTFYQCVCTVIMCKICDLLAQKFPSKVSFPSTKVETQKCRDVLPLSLVFVAMIAFNNLCLQEVGVAFYTVARSLVTIFSLLFTYLILGKTTSCKAILCCSVIVGGFFLGVNQEGDLGSLSVIGTFYGVIASACVALNSIFTKKVLPKVDDDIWKLTYYNNINACLIFIPLMIVTGEFGTLANFPFLYSSKFWIPMTVAGAFGFTMGYVVGLQIQCTSPITHNISGVAKACCQTVVAVMIFSEVKTALWWLSNFLVLAGTGSYALVKSIEMKQAHVQQQQEASKEDKQKLIESDDEKS</sequence>
<feature type="transmembrane region" description="Helical" evidence="8">
    <location>
        <begin position="237"/>
        <end position="257"/>
    </location>
</feature>
<feature type="transmembrane region" description="Helical" evidence="8">
    <location>
        <begin position="45"/>
        <end position="66"/>
    </location>
</feature>
<evidence type="ECO:0000256" key="6">
    <source>
        <dbReference type="ARBA" id="ARBA00093775"/>
    </source>
</evidence>
<dbReference type="FunCoup" id="E4X972">
    <property type="interactions" value="67"/>
</dbReference>
<feature type="transmembrane region" description="Helical" evidence="8">
    <location>
        <begin position="269"/>
        <end position="286"/>
    </location>
</feature>
<dbReference type="InParanoid" id="E4X972"/>
<feature type="transmembrane region" description="Helical" evidence="8">
    <location>
        <begin position="140"/>
        <end position="156"/>
    </location>
</feature>
<gene>
    <name evidence="10" type="ORF">GSOID_T00004419001</name>
</gene>
<evidence type="ECO:0000256" key="3">
    <source>
        <dbReference type="ARBA" id="ARBA00022989"/>
    </source>
</evidence>
<protein>
    <recommendedName>
        <fullName evidence="9">Sugar phosphate transporter domain-containing protein</fullName>
    </recommendedName>
</protein>
<comment type="function">
    <text evidence="5">Putative transporter.</text>
</comment>
<comment type="subcellular location">
    <subcellularLocation>
        <location evidence="1">Membrane</location>
        <topology evidence="1">Multi-pass membrane protein</topology>
    </subcellularLocation>
</comment>
<comment type="similarity">
    <text evidence="6">Belongs to the TPT transporter family. SLC35E subfamily.</text>
</comment>
<evidence type="ECO:0000259" key="9">
    <source>
        <dbReference type="Pfam" id="PF03151"/>
    </source>
</evidence>
<name>E4X972_OIKDI</name>
<evidence type="ECO:0000256" key="5">
    <source>
        <dbReference type="ARBA" id="ARBA00093767"/>
    </source>
</evidence>
<feature type="compositionally biased region" description="Basic and acidic residues" evidence="7">
    <location>
        <begin position="327"/>
        <end position="343"/>
    </location>
</feature>
<dbReference type="AlphaFoldDB" id="E4X972"/>
<dbReference type="InterPro" id="IPR037185">
    <property type="entry name" value="EmrE-like"/>
</dbReference>
<feature type="transmembrane region" description="Helical" evidence="8">
    <location>
        <begin position="12"/>
        <end position="33"/>
    </location>
</feature>
<feature type="domain" description="Sugar phosphate transporter" evidence="9">
    <location>
        <begin position="12"/>
        <end position="305"/>
    </location>
</feature>
<dbReference type="OrthoDB" id="5547497at2759"/>
<keyword evidence="11" id="KW-1185">Reference proteome</keyword>
<keyword evidence="3 8" id="KW-1133">Transmembrane helix</keyword>
<dbReference type="GO" id="GO:0016020">
    <property type="term" value="C:membrane"/>
    <property type="evidence" value="ECO:0007669"/>
    <property type="project" value="UniProtKB-SubCell"/>
</dbReference>
<evidence type="ECO:0000256" key="2">
    <source>
        <dbReference type="ARBA" id="ARBA00022692"/>
    </source>
</evidence>